<name>A0A9N8VJP0_9GLOM</name>
<dbReference type="PROSITE" id="PS50011">
    <property type="entry name" value="PROTEIN_KINASE_DOM"/>
    <property type="match status" value="1"/>
</dbReference>
<dbReference type="GO" id="GO:0004672">
    <property type="term" value="F:protein kinase activity"/>
    <property type="evidence" value="ECO:0007669"/>
    <property type="project" value="InterPro"/>
</dbReference>
<dbReference type="Pfam" id="PF00069">
    <property type="entry name" value="Pkinase"/>
    <property type="match status" value="1"/>
</dbReference>
<dbReference type="Gene3D" id="1.10.510.10">
    <property type="entry name" value="Transferase(Phosphotransferase) domain 1"/>
    <property type="match status" value="1"/>
</dbReference>
<dbReference type="GO" id="GO:0005524">
    <property type="term" value="F:ATP binding"/>
    <property type="evidence" value="ECO:0007669"/>
    <property type="project" value="InterPro"/>
</dbReference>
<protein>
    <submittedName>
        <fullName evidence="2">10673_t:CDS:1</fullName>
    </submittedName>
</protein>
<dbReference type="InterPro" id="IPR000719">
    <property type="entry name" value="Prot_kinase_dom"/>
</dbReference>
<dbReference type="PANTHER" id="PTHR23257">
    <property type="entry name" value="SERINE-THREONINE PROTEIN KINASE"/>
    <property type="match status" value="1"/>
</dbReference>
<dbReference type="SUPFAM" id="SSF56112">
    <property type="entry name" value="Protein kinase-like (PK-like)"/>
    <property type="match status" value="1"/>
</dbReference>
<evidence type="ECO:0000313" key="3">
    <source>
        <dbReference type="Proteomes" id="UP000789759"/>
    </source>
</evidence>
<dbReference type="GO" id="GO:0007165">
    <property type="term" value="P:signal transduction"/>
    <property type="evidence" value="ECO:0007669"/>
    <property type="project" value="TreeGrafter"/>
</dbReference>
<dbReference type="InterPro" id="IPR050167">
    <property type="entry name" value="Ser_Thr_protein_kinase"/>
</dbReference>
<feature type="domain" description="Protein kinase" evidence="1">
    <location>
        <begin position="121"/>
        <end position="401"/>
    </location>
</feature>
<keyword evidence="3" id="KW-1185">Reference proteome</keyword>
<dbReference type="OrthoDB" id="544350at2759"/>
<organism evidence="2 3">
    <name type="scientific">Cetraspora pellucida</name>
    <dbReference type="NCBI Taxonomy" id="1433469"/>
    <lineage>
        <taxon>Eukaryota</taxon>
        <taxon>Fungi</taxon>
        <taxon>Fungi incertae sedis</taxon>
        <taxon>Mucoromycota</taxon>
        <taxon>Glomeromycotina</taxon>
        <taxon>Glomeromycetes</taxon>
        <taxon>Diversisporales</taxon>
        <taxon>Gigasporaceae</taxon>
        <taxon>Cetraspora</taxon>
    </lineage>
</organism>
<evidence type="ECO:0000313" key="2">
    <source>
        <dbReference type="EMBL" id="CAG8457342.1"/>
    </source>
</evidence>
<dbReference type="SMART" id="SM00220">
    <property type="entry name" value="S_TKc"/>
    <property type="match status" value="1"/>
</dbReference>
<dbReference type="AlphaFoldDB" id="A0A9N8VJP0"/>
<comment type="caution">
    <text evidence="2">The sequence shown here is derived from an EMBL/GenBank/DDBJ whole genome shotgun (WGS) entry which is preliminary data.</text>
</comment>
<dbReference type="Proteomes" id="UP000789759">
    <property type="component" value="Unassembled WGS sequence"/>
</dbReference>
<dbReference type="GO" id="GO:0005737">
    <property type="term" value="C:cytoplasm"/>
    <property type="evidence" value="ECO:0007669"/>
    <property type="project" value="TreeGrafter"/>
</dbReference>
<dbReference type="EMBL" id="CAJVQA010000129">
    <property type="protein sequence ID" value="CAG8457342.1"/>
    <property type="molecule type" value="Genomic_DNA"/>
</dbReference>
<sequence length="432" mass="50485">MDVNIRSVLFNNIIREMKAIYENDEFNAQKFIQENEQLYPQEKEQLIIINDDYKLNVLCIHCQSELFAKYSCANCIQQHIIDNFDNWNSGDKIIDTMIKYFQILYSSDPTKIIEWFPYENFKYVVKKAEGGVGSIFIASLSNTIFSWDYYNKKFMRDSQPKKVVLKSLLASNDDEQENFFKEALIHITLAIEVENLISCYGITKDPESGKFMMVLERQDDGDLRSFINNTDIAHTWREIFTLLNDISLGLYEIHKRDMIHKDLHPGNILFSNGIWKICDFGFSEPANKSSEIVGVLPYIAPEVLLERNYTSAADIYSIGIIMWQLITKCNPYGDLKCDNEIQVALEICKGRRPTNDFKLYPDYEKMMKRCWDVNISNRPSASELYNFSKENLQKIFKKEFFIPELGNNFDFLKSTHISDIFQEPKTFSTGIR</sequence>
<gene>
    <name evidence="2" type="ORF">CPELLU_LOCUS454</name>
</gene>
<dbReference type="InterPro" id="IPR011009">
    <property type="entry name" value="Kinase-like_dom_sf"/>
</dbReference>
<proteinExistence type="predicted"/>
<accession>A0A9N8VJP0</accession>
<evidence type="ECO:0000259" key="1">
    <source>
        <dbReference type="PROSITE" id="PS50011"/>
    </source>
</evidence>
<reference evidence="2" key="1">
    <citation type="submission" date="2021-06" db="EMBL/GenBank/DDBJ databases">
        <authorList>
            <person name="Kallberg Y."/>
            <person name="Tangrot J."/>
            <person name="Rosling A."/>
        </authorList>
    </citation>
    <scope>NUCLEOTIDE SEQUENCE</scope>
    <source>
        <strain evidence="2">FL966</strain>
    </source>
</reference>